<name>A0ACC2PDM5_9HYME</name>
<dbReference type="EMBL" id="CM056741">
    <property type="protein sequence ID" value="KAJ8681557.1"/>
    <property type="molecule type" value="Genomic_DNA"/>
</dbReference>
<keyword evidence="2" id="KW-1185">Reference proteome</keyword>
<sequence length="397" mass="46256">MAMCISSIAKTSLKLFGKNIVKQVVCTAVRHLYSPNSMGISGYMNARDYVKSQFVGVDHLFFQKMKEFINKQDGSLIFTEDLKTMLHLVQKREEDLELLYEMLKKYNSQNNLRFGNFVFGTVAMRAFYHLDEVDLALKAFKDPQLDGFFDQIMTYQLLMDMLYNHQRYAEVREIYDVVKTKNVNGITHPRNPFIIVASACFKENTKESYDYILNLFKEVQQRGYEVPRRAIAVTAKLALKQNAPDVALEIASLARNARYIDVRCVKVEAFAALKRIDEIMVYFRDTLQADSANRRKQSYFKDTIEAVDKLVESEQLPENHDLIRLLNEIKQHDYIQDEVLESHICSTIELLKQKEKPWERQRPGSQPYRKRFGAKTTYSERTFTDRGFGRSEANTAM</sequence>
<proteinExistence type="predicted"/>
<evidence type="ECO:0000313" key="1">
    <source>
        <dbReference type="EMBL" id="KAJ8681557.1"/>
    </source>
</evidence>
<accession>A0ACC2PDM5</accession>
<dbReference type="Proteomes" id="UP001239111">
    <property type="component" value="Chromosome 1"/>
</dbReference>
<reference evidence="1" key="1">
    <citation type="submission" date="2023-04" db="EMBL/GenBank/DDBJ databases">
        <title>A chromosome-level genome assembly of the parasitoid wasp Eretmocerus hayati.</title>
        <authorList>
            <person name="Zhong Y."/>
            <person name="Liu S."/>
            <person name="Liu Y."/>
        </authorList>
    </citation>
    <scope>NUCLEOTIDE SEQUENCE</scope>
    <source>
        <strain evidence="1">ZJU_SS_LIU_2023</strain>
    </source>
</reference>
<evidence type="ECO:0000313" key="2">
    <source>
        <dbReference type="Proteomes" id="UP001239111"/>
    </source>
</evidence>
<protein>
    <submittedName>
        <fullName evidence="1">Uncharacterized protein</fullName>
    </submittedName>
</protein>
<organism evidence="1 2">
    <name type="scientific">Eretmocerus hayati</name>
    <dbReference type="NCBI Taxonomy" id="131215"/>
    <lineage>
        <taxon>Eukaryota</taxon>
        <taxon>Metazoa</taxon>
        <taxon>Ecdysozoa</taxon>
        <taxon>Arthropoda</taxon>
        <taxon>Hexapoda</taxon>
        <taxon>Insecta</taxon>
        <taxon>Pterygota</taxon>
        <taxon>Neoptera</taxon>
        <taxon>Endopterygota</taxon>
        <taxon>Hymenoptera</taxon>
        <taxon>Apocrita</taxon>
        <taxon>Proctotrupomorpha</taxon>
        <taxon>Chalcidoidea</taxon>
        <taxon>Aphelinidae</taxon>
        <taxon>Aphelininae</taxon>
        <taxon>Eretmocerus</taxon>
    </lineage>
</organism>
<gene>
    <name evidence="1" type="ORF">QAD02_017349</name>
</gene>
<comment type="caution">
    <text evidence="1">The sequence shown here is derived from an EMBL/GenBank/DDBJ whole genome shotgun (WGS) entry which is preliminary data.</text>
</comment>